<comment type="caution">
    <text evidence="2">The sequence shown here is derived from an EMBL/GenBank/DDBJ whole genome shotgun (WGS) entry which is preliminary data.</text>
</comment>
<proteinExistence type="predicted"/>
<feature type="chain" id="PRO_5028452544" description="PepSY domain-containing protein" evidence="1">
    <location>
        <begin position="29"/>
        <end position="179"/>
    </location>
</feature>
<gene>
    <name evidence="2" type="ORF">ENV54_04835</name>
</gene>
<protein>
    <recommendedName>
        <fullName evidence="3">PepSY domain-containing protein</fullName>
    </recommendedName>
</protein>
<dbReference type="AlphaFoldDB" id="A0A7C4AR84"/>
<reference evidence="2" key="1">
    <citation type="journal article" date="2020" name="mSystems">
        <title>Genome- and Community-Level Interaction Insights into Carbon Utilization and Element Cycling Functions of Hydrothermarchaeota in Hydrothermal Sediment.</title>
        <authorList>
            <person name="Zhou Z."/>
            <person name="Liu Y."/>
            <person name="Xu W."/>
            <person name="Pan J."/>
            <person name="Luo Z.H."/>
            <person name="Li M."/>
        </authorList>
    </citation>
    <scope>NUCLEOTIDE SEQUENCE [LARGE SCALE GENOMIC DNA]</scope>
    <source>
        <strain evidence="2">SpSt-769</strain>
    </source>
</reference>
<evidence type="ECO:0000256" key="1">
    <source>
        <dbReference type="SAM" id="SignalP"/>
    </source>
</evidence>
<sequence>MKINGKHASRILVSLLCLFLLLAVPAAAKKNGDKGAAQQKPTITAEQAISSVKGALPKLTVGKSFIKTGKRGDKKLEVTLLLDGKIVSRVKLNPRTGEILPKGQDIFTQEVSASPEQAVNIVQQALPNLEVASVRLGKQGEWKVDLTLKKAVVASLSVHGGNGSILPDWKAERDATMSQ</sequence>
<organism evidence="2">
    <name type="scientific">Desulfomonile tiedjei</name>
    <dbReference type="NCBI Taxonomy" id="2358"/>
    <lineage>
        <taxon>Bacteria</taxon>
        <taxon>Pseudomonadati</taxon>
        <taxon>Thermodesulfobacteriota</taxon>
        <taxon>Desulfomonilia</taxon>
        <taxon>Desulfomonilales</taxon>
        <taxon>Desulfomonilaceae</taxon>
        <taxon>Desulfomonile</taxon>
    </lineage>
</organism>
<keyword evidence="1" id="KW-0732">Signal</keyword>
<evidence type="ECO:0008006" key="3">
    <source>
        <dbReference type="Google" id="ProtNLM"/>
    </source>
</evidence>
<name>A0A7C4AR84_9BACT</name>
<evidence type="ECO:0000313" key="2">
    <source>
        <dbReference type="EMBL" id="HGH60608.1"/>
    </source>
</evidence>
<accession>A0A7C4AR84</accession>
<dbReference type="EMBL" id="DTGT01000153">
    <property type="protein sequence ID" value="HGH60608.1"/>
    <property type="molecule type" value="Genomic_DNA"/>
</dbReference>
<feature type="signal peptide" evidence="1">
    <location>
        <begin position="1"/>
        <end position="28"/>
    </location>
</feature>